<dbReference type="EMBL" id="JAEUAW010000010">
    <property type="protein sequence ID" value="MBW9094648.1"/>
    <property type="molecule type" value="Genomic_DNA"/>
</dbReference>
<evidence type="ECO:0000313" key="2">
    <source>
        <dbReference type="Proteomes" id="UP001196843"/>
    </source>
</evidence>
<keyword evidence="2" id="KW-1185">Reference proteome</keyword>
<proteinExistence type="predicted"/>
<evidence type="ECO:0008006" key="3">
    <source>
        <dbReference type="Google" id="ProtNLM"/>
    </source>
</evidence>
<organism evidence="1 2">
    <name type="scientific">Microbacterium jejuense</name>
    <dbReference type="NCBI Taxonomy" id="1263637"/>
    <lineage>
        <taxon>Bacteria</taxon>
        <taxon>Bacillati</taxon>
        <taxon>Actinomycetota</taxon>
        <taxon>Actinomycetes</taxon>
        <taxon>Micrococcales</taxon>
        <taxon>Microbacteriaceae</taxon>
        <taxon>Microbacterium</taxon>
    </lineage>
</organism>
<sequence length="330" mass="32743">MNDTSILNISGLLARATAQGPGQEDDTALTITAPVLEVDPAKARVRVAVRGGDVWLPAIAARYSVSSLARVQLDPTSARPVLVLGAVFPRKPAELGAVTATGSGTVTVTVAGVSATIPAPLGTYSVGQSAWVMLDDWGAPVIALGPSTTTAPGGGGGAAPGGGGTVSATATITPQWSGTYRTGYGWDSWNTTRYGGRSDIYQGSGFNSGLLIGLATYGDQLVNLGAVSIDEITMAAKKTDTNGLSAALAVQGSAHASKPGGAPSGSGETAATGTIAPGAWGGLAFTANMRNAFRTGAAKGLIAVGGAYGGFGGTGTPGSFVLQVRYTKNV</sequence>
<accession>A0ABS7HPP3</accession>
<reference evidence="1 2" key="1">
    <citation type="journal article" date="2021" name="MBio">
        <title>Poor Competitiveness of Bradyrhizobium in Pigeon Pea Root Colonization in Indian Soils.</title>
        <authorList>
            <person name="Chalasani D."/>
            <person name="Basu A."/>
            <person name="Pullabhotla S.V.S.R.N."/>
            <person name="Jorrin B."/>
            <person name="Neal A.L."/>
            <person name="Poole P.S."/>
            <person name="Podile A.R."/>
            <person name="Tkacz A."/>
        </authorList>
    </citation>
    <scope>NUCLEOTIDE SEQUENCE [LARGE SCALE GENOMIC DNA]</scope>
    <source>
        <strain evidence="1 2">HU14</strain>
    </source>
</reference>
<dbReference type="Proteomes" id="UP001196843">
    <property type="component" value="Unassembled WGS sequence"/>
</dbReference>
<name>A0ABS7HPP3_9MICO</name>
<comment type="caution">
    <text evidence="1">The sequence shown here is derived from an EMBL/GenBank/DDBJ whole genome shotgun (WGS) entry which is preliminary data.</text>
</comment>
<dbReference type="RefSeq" id="WP_220301371.1">
    <property type="nucleotide sequence ID" value="NZ_JAEUAW010000010.1"/>
</dbReference>
<evidence type="ECO:0000313" key="1">
    <source>
        <dbReference type="EMBL" id="MBW9094648.1"/>
    </source>
</evidence>
<protein>
    <recommendedName>
        <fullName evidence="3">Minor tail protein</fullName>
    </recommendedName>
</protein>
<gene>
    <name evidence="1" type="ORF">JNB62_13205</name>
</gene>